<dbReference type="EMBL" id="JACOOR010000010">
    <property type="protein sequence ID" value="MBC5661044.1"/>
    <property type="molecule type" value="Genomic_DNA"/>
</dbReference>
<comment type="caution">
    <text evidence="1">The sequence shown here is derived from an EMBL/GenBank/DDBJ whole genome shotgun (WGS) entry which is preliminary data.</text>
</comment>
<name>A0A923RN74_9FIRM</name>
<evidence type="ECO:0000313" key="1">
    <source>
        <dbReference type="EMBL" id="MBC5661044.1"/>
    </source>
</evidence>
<evidence type="ECO:0000313" key="2">
    <source>
        <dbReference type="Proteomes" id="UP000649345"/>
    </source>
</evidence>
<sequence>MHEYLRAVGFSRIQTKEELSQLLHLTEESYQSEKTSGNYNGHEFSERKKEFAPGMGLMLRGEYDEKGEYQRDYYFPYFQGTQEKFYDNITIERHAEKESYAGVCDDLAMGVTIIFYVQNVADFLSERRLNQLSSCTVTLRFAGLSTDGRILLPVAKNLTDEENKEAILQRTKLLKAAREGDEEAIENLTLEDMDTYSMISRRIANEDVFSIVSTYFMPYGVECDHYNVLGEILECRLVENSCTGEWIYILTIESHDLVFEVCINREDLLGEPAVGRRFKGVVWMQGEVIFHS</sequence>
<dbReference type="RefSeq" id="WP_186873984.1">
    <property type="nucleotide sequence ID" value="NZ_JACOOR010000010.1"/>
</dbReference>
<protein>
    <submittedName>
        <fullName evidence="1">DUF3881 family protein</fullName>
    </submittedName>
</protein>
<keyword evidence="2" id="KW-1185">Reference proteome</keyword>
<dbReference type="Proteomes" id="UP000649345">
    <property type="component" value="Unassembled WGS sequence"/>
</dbReference>
<gene>
    <name evidence="1" type="ORF">H8S44_14910</name>
</gene>
<reference evidence="1" key="1">
    <citation type="submission" date="2020-08" db="EMBL/GenBank/DDBJ databases">
        <title>Genome public.</title>
        <authorList>
            <person name="Liu C."/>
            <person name="Sun Q."/>
        </authorList>
    </citation>
    <scope>NUCLEOTIDE SEQUENCE</scope>
    <source>
        <strain evidence="1">NSJ-68</strain>
    </source>
</reference>
<dbReference type="InterPro" id="IPR024541">
    <property type="entry name" value="DUF3881"/>
</dbReference>
<proteinExistence type="predicted"/>
<dbReference type="Pfam" id="PF12997">
    <property type="entry name" value="DUF3881"/>
    <property type="match status" value="1"/>
</dbReference>
<accession>A0A923RN74</accession>
<dbReference type="AlphaFoldDB" id="A0A923RN74"/>
<organism evidence="1 2">
    <name type="scientific">Anaerosacchariphilus hominis</name>
    <dbReference type="NCBI Taxonomy" id="2763017"/>
    <lineage>
        <taxon>Bacteria</taxon>
        <taxon>Bacillati</taxon>
        <taxon>Bacillota</taxon>
        <taxon>Clostridia</taxon>
        <taxon>Lachnospirales</taxon>
        <taxon>Lachnospiraceae</taxon>
        <taxon>Anaerosacchariphilus</taxon>
    </lineage>
</organism>